<evidence type="ECO:0000313" key="2">
    <source>
        <dbReference type="EMBL" id="KAF7420784.1"/>
    </source>
</evidence>
<feature type="region of interest" description="Disordered" evidence="1">
    <location>
        <begin position="1"/>
        <end position="25"/>
    </location>
</feature>
<comment type="caution">
    <text evidence="2">The sequence shown here is derived from an EMBL/GenBank/DDBJ whole genome shotgun (WGS) entry which is preliminary data.</text>
</comment>
<dbReference type="AlphaFoldDB" id="A0A8H6ZIK4"/>
<dbReference type="EMBL" id="JACETU010000009">
    <property type="protein sequence ID" value="KAF7420784.1"/>
    <property type="molecule type" value="Genomic_DNA"/>
</dbReference>
<protein>
    <submittedName>
        <fullName evidence="2">Uncharacterized protein</fullName>
    </submittedName>
</protein>
<gene>
    <name evidence="2" type="ORF">PC9H_011302</name>
</gene>
<keyword evidence="3" id="KW-1185">Reference proteome</keyword>
<organism evidence="2 3">
    <name type="scientific">Pleurotus ostreatus</name>
    <name type="common">Oyster mushroom</name>
    <name type="synonym">White-rot fungus</name>
    <dbReference type="NCBI Taxonomy" id="5322"/>
    <lineage>
        <taxon>Eukaryota</taxon>
        <taxon>Fungi</taxon>
        <taxon>Dikarya</taxon>
        <taxon>Basidiomycota</taxon>
        <taxon>Agaricomycotina</taxon>
        <taxon>Agaricomycetes</taxon>
        <taxon>Agaricomycetidae</taxon>
        <taxon>Agaricales</taxon>
        <taxon>Pleurotineae</taxon>
        <taxon>Pleurotaceae</taxon>
        <taxon>Pleurotus</taxon>
    </lineage>
</organism>
<sequence>MDREGAESAAVSKADVNVAKSNPLDSRERVVRSQSWALGYHPWGEAFVCVAPPAKLVETDDQCPFTKPIGTDIEDEDK</sequence>
<reference evidence="2" key="1">
    <citation type="submission" date="2019-07" db="EMBL/GenBank/DDBJ databases">
        <authorList>
            <person name="Palmer J.M."/>
        </authorList>
    </citation>
    <scope>NUCLEOTIDE SEQUENCE</scope>
    <source>
        <strain evidence="2">PC9</strain>
    </source>
</reference>
<evidence type="ECO:0000313" key="3">
    <source>
        <dbReference type="Proteomes" id="UP000623687"/>
    </source>
</evidence>
<dbReference type="VEuPathDB" id="FungiDB:PC9H_011302"/>
<accession>A0A8H6ZIK4</accession>
<dbReference type="RefSeq" id="XP_036626642.1">
    <property type="nucleotide sequence ID" value="XM_036780787.1"/>
</dbReference>
<proteinExistence type="predicted"/>
<evidence type="ECO:0000256" key="1">
    <source>
        <dbReference type="SAM" id="MobiDB-lite"/>
    </source>
</evidence>
<name>A0A8H6ZIK4_PLEOS</name>
<dbReference type="Proteomes" id="UP000623687">
    <property type="component" value="Unassembled WGS sequence"/>
</dbReference>
<dbReference type="GeneID" id="59381120"/>